<dbReference type="InterPro" id="IPR042432">
    <property type="entry name" value="Coa1_fungi"/>
</dbReference>
<dbReference type="AlphaFoldDB" id="A0AAD3TY75"/>
<dbReference type="GO" id="GO:0033617">
    <property type="term" value="P:mitochondrial respiratory chain complex IV assembly"/>
    <property type="evidence" value="ECO:0007669"/>
    <property type="project" value="InterPro"/>
</dbReference>
<sequence length="564" mass="61749">MAPLEPTTFDGKAAPRDVHNRPGLRGMPGTVSPWELERQHSRPRSNSAGPRPAPKPRLDERMFNETAAPRAVYQRPTRDLPKMNSRAGLVITLALLGLGGWGLFILYATNNERYSSSVVRQVAFQLRNSPEVIELLGDHVRFARNYWGFGEPWIAGAINLMQGRIDVKFRMRGDKQEGTVYFTSIRPTQNSPWRIVRYKVVGEYGETVRLDDKLNPPVLPDETTPEAFEASRISDSAANVILSTSAEDEATRTVQPTKAVAWIPEKRVVAKALLIDLNGTLYVGHTPTPRAVAALERLRAARVPFVLCSNNSRESETRLLSTLRDMGLRATSQELMTSLGACRALVENRGLTPYLILSPEALDEFKSIPTRPPAECDAVVIGLFPPAFGYENMNTAFRILKQEPLSLEADTAASTPAVSRNPSPSLSPSQSGRKPVLIAPHKAAYSQANATEKSPAGLNLGVGPYVAALEYASGVKAEVVGKPTRAFFELALGRLRELGEGFRDEDVAIVGDDVDNDLGGGARELGLQRILVRTGKYRLEAEEGTHPPDAVYDSFADYVDAILV</sequence>
<reference evidence="3" key="1">
    <citation type="journal article" date="2023" name="BMC Genomics">
        <title>Chromosome-level genome assemblies of Cutaneotrichosporon spp. (Trichosporonales, Basidiomycota) reveal imbalanced evolution between nucleotide sequences and chromosome synteny.</title>
        <authorList>
            <person name="Kobayashi Y."/>
            <person name="Kayamori A."/>
            <person name="Aoki K."/>
            <person name="Shiwa Y."/>
            <person name="Matsutani M."/>
            <person name="Fujita N."/>
            <person name="Sugita T."/>
            <person name="Iwasaki W."/>
            <person name="Tanaka N."/>
            <person name="Takashima M."/>
        </authorList>
    </citation>
    <scope>NUCLEOTIDE SEQUENCE</scope>
    <source>
        <strain evidence="3">HIS016</strain>
    </source>
</reference>
<keyword evidence="4" id="KW-1185">Reference proteome</keyword>
<feature type="region of interest" description="Disordered" evidence="1">
    <location>
        <begin position="411"/>
        <end position="434"/>
    </location>
</feature>
<dbReference type="PANTHER" id="PTHR28523">
    <property type="entry name" value="CYTOCHROME C OXIDASE ASSEMBLY FACTOR 1"/>
    <property type="match status" value="1"/>
</dbReference>
<name>A0AAD3TY75_9TREE</name>
<evidence type="ECO:0008006" key="5">
    <source>
        <dbReference type="Google" id="ProtNLM"/>
    </source>
</evidence>
<keyword evidence="2" id="KW-0812">Transmembrane</keyword>
<evidence type="ECO:0000256" key="1">
    <source>
        <dbReference type="SAM" id="MobiDB-lite"/>
    </source>
</evidence>
<dbReference type="Pfam" id="PF13344">
    <property type="entry name" value="Hydrolase_6"/>
    <property type="match status" value="1"/>
</dbReference>
<feature type="transmembrane region" description="Helical" evidence="2">
    <location>
        <begin position="87"/>
        <end position="108"/>
    </location>
</feature>
<dbReference type="Proteomes" id="UP001222932">
    <property type="component" value="Unassembled WGS sequence"/>
</dbReference>
<dbReference type="PANTHER" id="PTHR28523:SF1">
    <property type="entry name" value="CYTOCHROME C OXIDASE ASSEMBLY FACTOR 1"/>
    <property type="match status" value="1"/>
</dbReference>
<dbReference type="GO" id="GO:0005743">
    <property type="term" value="C:mitochondrial inner membrane"/>
    <property type="evidence" value="ECO:0007669"/>
    <property type="project" value="TreeGrafter"/>
</dbReference>
<dbReference type="Pfam" id="PF13242">
    <property type="entry name" value="Hydrolase_like"/>
    <property type="match status" value="1"/>
</dbReference>
<protein>
    <recommendedName>
        <fullName evidence="5">HAD-like protein</fullName>
    </recommendedName>
</protein>
<evidence type="ECO:0000313" key="3">
    <source>
        <dbReference type="EMBL" id="GMK59072.1"/>
    </source>
</evidence>
<comment type="caution">
    <text evidence="3">The sequence shown here is derived from an EMBL/GenBank/DDBJ whole genome shotgun (WGS) entry which is preliminary data.</text>
</comment>
<proteinExistence type="predicted"/>
<dbReference type="Gene3D" id="3.40.50.1000">
    <property type="entry name" value="HAD superfamily/HAD-like"/>
    <property type="match status" value="2"/>
</dbReference>
<dbReference type="Pfam" id="PF08695">
    <property type="entry name" value="Coa1"/>
    <property type="match status" value="1"/>
</dbReference>
<dbReference type="InterPro" id="IPR014807">
    <property type="entry name" value="Coa1"/>
</dbReference>
<dbReference type="InterPro" id="IPR006357">
    <property type="entry name" value="HAD-SF_hydro_IIA"/>
</dbReference>
<evidence type="ECO:0000256" key="2">
    <source>
        <dbReference type="SAM" id="Phobius"/>
    </source>
</evidence>
<organism evidence="3 4">
    <name type="scientific">Cutaneotrichosporon spelunceum</name>
    <dbReference type="NCBI Taxonomy" id="1672016"/>
    <lineage>
        <taxon>Eukaryota</taxon>
        <taxon>Fungi</taxon>
        <taxon>Dikarya</taxon>
        <taxon>Basidiomycota</taxon>
        <taxon>Agaricomycotina</taxon>
        <taxon>Tremellomycetes</taxon>
        <taxon>Trichosporonales</taxon>
        <taxon>Trichosporonaceae</taxon>
        <taxon>Cutaneotrichosporon</taxon>
    </lineage>
</organism>
<dbReference type="SUPFAM" id="SSF56784">
    <property type="entry name" value="HAD-like"/>
    <property type="match status" value="1"/>
</dbReference>
<feature type="region of interest" description="Disordered" evidence="1">
    <location>
        <begin position="1"/>
        <end position="60"/>
    </location>
</feature>
<feature type="compositionally biased region" description="Polar residues" evidence="1">
    <location>
        <begin position="412"/>
        <end position="432"/>
    </location>
</feature>
<dbReference type="EMBL" id="BTCM01000007">
    <property type="protein sequence ID" value="GMK59072.1"/>
    <property type="molecule type" value="Genomic_DNA"/>
</dbReference>
<accession>A0AAD3TY75</accession>
<reference evidence="3" key="2">
    <citation type="submission" date="2023-06" db="EMBL/GenBank/DDBJ databases">
        <authorList>
            <person name="Kobayashi Y."/>
            <person name="Kayamori A."/>
            <person name="Aoki K."/>
            <person name="Shiwa Y."/>
            <person name="Fujita N."/>
            <person name="Sugita T."/>
            <person name="Iwasaki W."/>
            <person name="Tanaka N."/>
            <person name="Takashima M."/>
        </authorList>
    </citation>
    <scope>NUCLEOTIDE SEQUENCE</scope>
    <source>
        <strain evidence="3">HIS016</strain>
    </source>
</reference>
<keyword evidence="2" id="KW-0472">Membrane</keyword>
<keyword evidence="2" id="KW-1133">Transmembrane helix</keyword>
<evidence type="ECO:0000313" key="4">
    <source>
        <dbReference type="Proteomes" id="UP001222932"/>
    </source>
</evidence>
<dbReference type="InterPro" id="IPR036412">
    <property type="entry name" value="HAD-like_sf"/>
</dbReference>
<gene>
    <name evidence="3" type="ORF">CspeluHIS016_0700870</name>
</gene>
<dbReference type="InterPro" id="IPR023214">
    <property type="entry name" value="HAD_sf"/>
</dbReference>